<dbReference type="KEGG" id="mtr:11408395"/>
<reference evidence="3 6" key="2">
    <citation type="journal article" date="2014" name="BMC Genomics">
        <title>An improved genome release (version Mt4.0) for the model legume Medicago truncatula.</title>
        <authorList>
            <person name="Tang H."/>
            <person name="Krishnakumar V."/>
            <person name="Bidwell S."/>
            <person name="Rosen B."/>
            <person name="Chan A."/>
            <person name="Zhou S."/>
            <person name="Gentzbittel L."/>
            <person name="Childs K.L."/>
            <person name="Yandell M."/>
            <person name="Gundlach H."/>
            <person name="Mayer K.F."/>
            <person name="Schwartz D.C."/>
            <person name="Town C.D."/>
        </authorList>
    </citation>
    <scope>GENOME REANNOTATION</scope>
    <source>
        <strain evidence="5 6">cv. Jemalong A17</strain>
    </source>
</reference>
<reference evidence="5" key="3">
    <citation type="submission" date="2015-04" db="UniProtKB">
        <authorList>
            <consortium name="EnsemblPlants"/>
        </authorList>
    </citation>
    <scope>IDENTIFICATION</scope>
    <source>
        <strain evidence="5">cv. Jemalong A17</strain>
    </source>
</reference>
<dbReference type="EMBL" id="CM001218">
    <property type="protein sequence ID" value="AES66543.1"/>
    <property type="molecule type" value="Genomic_DNA"/>
</dbReference>
<dbReference type="Proteomes" id="UP000002051">
    <property type="component" value="Chromosome 2"/>
</dbReference>
<name>G7IR22_MEDTR</name>
<keyword evidence="6" id="KW-1185">Reference proteome</keyword>
<keyword evidence="2" id="KW-1133">Transmembrane helix</keyword>
<proteinExistence type="predicted"/>
<dbReference type="AlphaFoldDB" id="G7IR22"/>
<evidence type="ECO:0000313" key="4">
    <source>
        <dbReference type="EMBL" id="RHN74899.1"/>
    </source>
</evidence>
<dbReference type="Proteomes" id="UP000265566">
    <property type="component" value="Chromosome 2"/>
</dbReference>
<organism evidence="3 6">
    <name type="scientific">Medicago truncatula</name>
    <name type="common">Barrel medic</name>
    <name type="synonym">Medicago tribuloides</name>
    <dbReference type="NCBI Taxonomy" id="3880"/>
    <lineage>
        <taxon>Eukaryota</taxon>
        <taxon>Viridiplantae</taxon>
        <taxon>Streptophyta</taxon>
        <taxon>Embryophyta</taxon>
        <taxon>Tracheophyta</taxon>
        <taxon>Spermatophyta</taxon>
        <taxon>Magnoliopsida</taxon>
        <taxon>eudicotyledons</taxon>
        <taxon>Gunneridae</taxon>
        <taxon>Pentapetalae</taxon>
        <taxon>rosids</taxon>
        <taxon>fabids</taxon>
        <taxon>Fabales</taxon>
        <taxon>Fabaceae</taxon>
        <taxon>Papilionoideae</taxon>
        <taxon>50 kb inversion clade</taxon>
        <taxon>NPAAA clade</taxon>
        <taxon>Hologalegina</taxon>
        <taxon>IRL clade</taxon>
        <taxon>Trifolieae</taxon>
        <taxon>Medicago</taxon>
    </lineage>
</organism>
<dbReference type="PaxDb" id="3880-AES66543"/>
<accession>G7IR22</accession>
<feature type="compositionally biased region" description="Basic and acidic residues" evidence="1">
    <location>
        <begin position="73"/>
        <end position="83"/>
    </location>
</feature>
<feature type="region of interest" description="Disordered" evidence="1">
    <location>
        <begin position="37"/>
        <end position="128"/>
    </location>
</feature>
<protein>
    <submittedName>
        <fullName evidence="3">Transmembrane protein, putative</fullName>
    </submittedName>
</protein>
<gene>
    <name evidence="5" type="primary">11408395</name>
    <name evidence="3" type="ordered locus">MTR_2g075600</name>
    <name evidence="4" type="ORF">MtrunA17_Chr2g0315331</name>
</gene>
<feature type="compositionally biased region" description="Basic residues" evidence="1">
    <location>
        <begin position="37"/>
        <end position="53"/>
    </location>
</feature>
<dbReference type="OrthoDB" id="1409994at2759"/>
<keyword evidence="2" id="KW-0472">Membrane</keyword>
<reference evidence="4" key="5">
    <citation type="journal article" date="2018" name="Nat. Plants">
        <title>Whole-genome landscape of Medicago truncatula symbiotic genes.</title>
        <authorList>
            <person name="Pecrix Y."/>
            <person name="Gamas P."/>
            <person name="Carrere S."/>
        </authorList>
    </citation>
    <scope>NUCLEOTIDE SEQUENCE</scope>
    <source>
        <tissue evidence="4">Leaves</tissue>
    </source>
</reference>
<keyword evidence="2 3" id="KW-0812">Transmembrane</keyword>
<dbReference type="EMBL" id="PSQE01000002">
    <property type="protein sequence ID" value="RHN74899.1"/>
    <property type="molecule type" value="Genomic_DNA"/>
</dbReference>
<reference evidence="7" key="4">
    <citation type="journal article" date="2018" name="Nat. Plants">
        <title>Whole-genome landscape of Medicago truncatula symbiotic genes.</title>
        <authorList>
            <person name="Pecrix Y."/>
            <person name="Staton S.E."/>
            <person name="Sallet E."/>
            <person name="Lelandais-Briere C."/>
            <person name="Moreau S."/>
            <person name="Carrere S."/>
            <person name="Blein T."/>
            <person name="Jardinaud M.F."/>
            <person name="Latrasse D."/>
            <person name="Zouine M."/>
            <person name="Zahm M."/>
            <person name="Kreplak J."/>
            <person name="Mayjonade B."/>
            <person name="Satge C."/>
            <person name="Perez M."/>
            <person name="Cauet S."/>
            <person name="Marande W."/>
            <person name="Chantry-Darmon C."/>
            <person name="Lopez-Roques C."/>
            <person name="Bouchez O."/>
            <person name="Berard A."/>
            <person name="Debelle F."/>
            <person name="Munos S."/>
            <person name="Bendahmane A."/>
            <person name="Berges H."/>
            <person name="Niebel A."/>
            <person name="Buitink J."/>
            <person name="Frugier F."/>
            <person name="Benhamed M."/>
            <person name="Crespi M."/>
            <person name="Gouzy J."/>
            <person name="Gamas P."/>
        </authorList>
    </citation>
    <scope>NUCLEOTIDE SEQUENCE [LARGE SCALE GENOMIC DNA]</scope>
    <source>
        <strain evidence="7">cv. Jemalong A17</strain>
    </source>
</reference>
<evidence type="ECO:0000256" key="2">
    <source>
        <dbReference type="SAM" id="Phobius"/>
    </source>
</evidence>
<evidence type="ECO:0000313" key="3">
    <source>
        <dbReference type="EMBL" id="AES66543.1"/>
    </source>
</evidence>
<dbReference type="HOGENOM" id="CLU_1838084_0_0_1"/>
<feature type="compositionally biased region" description="Basic residues" evidence="1">
    <location>
        <begin position="84"/>
        <end position="95"/>
    </location>
</feature>
<evidence type="ECO:0000313" key="6">
    <source>
        <dbReference type="Proteomes" id="UP000002051"/>
    </source>
</evidence>
<feature type="transmembrane region" description="Helical" evidence="2">
    <location>
        <begin position="143"/>
        <end position="161"/>
    </location>
</feature>
<reference evidence="3 6" key="1">
    <citation type="journal article" date="2011" name="Nature">
        <title>The Medicago genome provides insight into the evolution of rhizobial symbioses.</title>
        <authorList>
            <person name="Young N.D."/>
            <person name="Debelle F."/>
            <person name="Oldroyd G.E."/>
            <person name="Geurts R."/>
            <person name="Cannon S.B."/>
            <person name="Udvardi M.K."/>
            <person name="Benedito V.A."/>
            <person name="Mayer K.F."/>
            <person name="Gouzy J."/>
            <person name="Schoof H."/>
            <person name="Van de Peer Y."/>
            <person name="Proost S."/>
            <person name="Cook D.R."/>
            <person name="Meyers B.C."/>
            <person name="Spannagl M."/>
            <person name="Cheung F."/>
            <person name="De Mita S."/>
            <person name="Krishnakumar V."/>
            <person name="Gundlach H."/>
            <person name="Zhou S."/>
            <person name="Mudge J."/>
            <person name="Bharti A.K."/>
            <person name="Murray J.D."/>
            <person name="Naoumkina M.A."/>
            <person name="Rosen B."/>
            <person name="Silverstein K.A."/>
            <person name="Tang H."/>
            <person name="Rombauts S."/>
            <person name="Zhao P.X."/>
            <person name="Zhou P."/>
            <person name="Barbe V."/>
            <person name="Bardou P."/>
            <person name="Bechner M."/>
            <person name="Bellec A."/>
            <person name="Berger A."/>
            <person name="Berges H."/>
            <person name="Bidwell S."/>
            <person name="Bisseling T."/>
            <person name="Choisne N."/>
            <person name="Couloux A."/>
            <person name="Denny R."/>
            <person name="Deshpande S."/>
            <person name="Dai X."/>
            <person name="Doyle J.J."/>
            <person name="Dudez A.M."/>
            <person name="Farmer A.D."/>
            <person name="Fouteau S."/>
            <person name="Franken C."/>
            <person name="Gibelin C."/>
            <person name="Gish J."/>
            <person name="Goldstein S."/>
            <person name="Gonzalez A.J."/>
            <person name="Green P.J."/>
            <person name="Hallab A."/>
            <person name="Hartog M."/>
            <person name="Hua A."/>
            <person name="Humphray S.J."/>
            <person name="Jeong D.H."/>
            <person name="Jing Y."/>
            <person name="Jocker A."/>
            <person name="Kenton S.M."/>
            <person name="Kim D.J."/>
            <person name="Klee K."/>
            <person name="Lai H."/>
            <person name="Lang C."/>
            <person name="Lin S."/>
            <person name="Macmil S.L."/>
            <person name="Magdelenat G."/>
            <person name="Matthews L."/>
            <person name="McCorrison J."/>
            <person name="Monaghan E.L."/>
            <person name="Mun J.H."/>
            <person name="Najar F.Z."/>
            <person name="Nicholson C."/>
            <person name="Noirot C."/>
            <person name="O'Bleness M."/>
            <person name="Paule C.R."/>
            <person name="Poulain J."/>
            <person name="Prion F."/>
            <person name="Qin B."/>
            <person name="Qu C."/>
            <person name="Retzel E.F."/>
            <person name="Riddle C."/>
            <person name="Sallet E."/>
            <person name="Samain S."/>
            <person name="Samson N."/>
            <person name="Sanders I."/>
            <person name="Saurat O."/>
            <person name="Scarpelli C."/>
            <person name="Schiex T."/>
            <person name="Segurens B."/>
            <person name="Severin A.J."/>
            <person name="Sherrier D.J."/>
            <person name="Shi R."/>
            <person name="Sims S."/>
            <person name="Singer S.R."/>
            <person name="Sinharoy S."/>
            <person name="Sterck L."/>
            <person name="Viollet A."/>
            <person name="Wang B.B."/>
            <person name="Wang K."/>
            <person name="Wang M."/>
            <person name="Wang X."/>
            <person name="Warfsmann J."/>
            <person name="Weissenbach J."/>
            <person name="White D.D."/>
            <person name="White J.D."/>
            <person name="Wiley G.B."/>
            <person name="Wincker P."/>
            <person name="Xing Y."/>
            <person name="Yang L."/>
            <person name="Yao Z."/>
            <person name="Ying F."/>
            <person name="Zhai J."/>
            <person name="Zhou L."/>
            <person name="Zuber A."/>
            <person name="Denarie J."/>
            <person name="Dixon R.A."/>
            <person name="May G.D."/>
            <person name="Schwartz D.C."/>
            <person name="Rogers J."/>
            <person name="Quetier F."/>
            <person name="Town C.D."/>
            <person name="Roe B.A."/>
        </authorList>
    </citation>
    <scope>NUCLEOTIDE SEQUENCE [LARGE SCALE GENOMIC DNA]</scope>
    <source>
        <strain evidence="3">A17</strain>
        <strain evidence="5 6">cv. Jemalong A17</strain>
    </source>
</reference>
<dbReference type="Gramene" id="rna11033">
    <property type="protein sequence ID" value="RHN74899.1"/>
    <property type="gene ID" value="gene11033"/>
</dbReference>
<sequence>MALAAGSFTHMPVLPTQNYVSKKSMAITIKCANNNKNKTKVVGKKPTGRKGRRGLGTGPKTENAQGITIPPKTSDDDQHDKNINKTKTKVGRRKPPGSTGGGGLGTGPHTNITKLPKNPPKDSDDDEDQLDNTFAFNLTGNEWVVIYLFSILFVGSTLFNAH</sequence>
<evidence type="ECO:0000256" key="1">
    <source>
        <dbReference type="SAM" id="MobiDB-lite"/>
    </source>
</evidence>
<evidence type="ECO:0000313" key="7">
    <source>
        <dbReference type="Proteomes" id="UP000265566"/>
    </source>
</evidence>
<evidence type="ECO:0000313" key="5">
    <source>
        <dbReference type="EnsemblPlants" id="AES66543"/>
    </source>
</evidence>
<dbReference type="EnsemblPlants" id="AES66543">
    <property type="protein sequence ID" value="AES66543"/>
    <property type="gene ID" value="MTR_2g075600"/>
</dbReference>